<dbReference type="RefSeq" id="WP_253655620.1">
    <property type="nucleotide sequence ID" value="NZ_BAAAOE010000005.1"/>
</dbReference>
<feature type="domain" description="NAD-dependent epimerase/dehydratase" evidence="1">
    <location>
        <begin position="3"/>
        <end position="214"/>
    </location>
</feature>
<dbReference type="SUPFAM" id="SSF51735">
    <property type="entry name" value="NAD(P)-binding Rossmann-fold domains"/>
    <property type="match status" value="1"/>
</dbReference>
<dbReference type="PANTHER" id="PTHR48079">
    <property type="entry name" value="PROTEIN YEEZ"/>
    <property type="match status" value="1"/>
</dbReference>
<evidence type="ECO:0000259" key="1">
    <source>
        <dbReference type="Pfam" id="PF01370"/>
    </source>
</evidence>
<gene>
    <name evidence="2" type="ORF">LX12_003246</name>
</gene>
<protein>
    <submittedName>
        <fullName evidence="2">Nucleoside-diphosphate-sugar epimerase</fullName>
    </submittedName>
</protein>
<keyword evidence="3" id="KW-1185">Reference proteome</keyword>
<organism evidence="2 3">
    <name type="scientific">Williamsia serinedens</name>
    <dbReference type="NCBI Taxonomy" id="391736"/>
    <lineage>
        <taxon>Bacteria</taxon>
        <taxon>Bacillati</taxon>
        <taxon>Actinomycetota</taxon>
        <taxon>Actinomycetes</taxon>
        <taxon>Mycobacteriales</taxon>
        <taxon>Nocardiaceae</taxon>
        <taxon>Williamsia</taxon>
    </lineage>
</organism>
<dbReference type="Proteomes" id="UP001205740">
    <property type="component" value="Unassembled WGS sequence"/>
</dbReference>
<dbReference type="InterPro" id="IPR001509">
    <property type="entry name" value="Epimerase_deHydtase"/>
</dbReference>
<name>A0ABT1H5L8_9NOCA</name>
<sequence length="298" mass="30337">MKVFVTGASGWIGSAVVRQLLQDGHAVTGLARSDASMRAVEDGGATPLRGDLDDLDSLRGGADAADAVVHLAMKHDWSNVAASFAAERAAVECFGDALAGSGRRLIIAGGLAALAEGRPATEDDRSPFHGPDSPRGGAENFVLDLVDRDVTPIVVRFAPTVHGVGDHGFIATVTAAARRHGVSGYAGDGGNRWAAVHRDDAARLVGLAVADGAAGAILHAVAEEGIPTREIAEAVAAAEGVPARSLPADVLAEQIGPFVGGFFAHVYMAASSEATRAALGWEPRGRGLLDDIAAGAYA</sequence>
<reference evidence="2 3" key="1">
    <citation type="submission" date="2022-06" db="EMBL/GenBank/DDBJ databases">
        <title>Genomic Encyclopedia of Archaeal and Bacterial Type Strains, Phase II (KMG-II): from individual species to whole genera.</title>
        <authorList>
            <person name="Goeker M."/>
        </authorList>
    </citation>
    <scope>NUCLEOTIDE SEQUENCE [LARGE SCALE GENOMIC DNA]</scope>
    <source>
        <strain evidence="2 3">DSM 45037</strain>
    </source>
</reference>
<evidence type="ECO:0000313" key="3">
    <source>
        <dbReference type="Proteomes" id="UP001205740"/>
    </source>
</evidence>
<comment type="caution">
    <text evidence="2">The sequence shown here is derived from an EMBL/GenBank/DDBJ whole genome shotgun (WGS) entry which is preliminary data.</text>
</comment>
<dbReference type="InterPro" id="IPR036291">
    <property type="entry name" value="NAD(P)-bd_dom_sf"/>
</dbReference>
<dbReference type="InterPro" id="IPR051783">
    <property type="entry name" value="NAD(P)-dependent_oxidoreduct"/>
</dbReference>
<proteinExistence type="predicted"/>
<dbReference type="Pfam" id="PF01370">
    <property type="entry name" value="Epimerase"/>
    <property type="match status" value="1"/>
</dbReference>
<dbReference type="EMBL" id="JAMTCG010000006">
    <property type="protein sequence ID" value="MCP2162042.1"/>
    <property type="molecule type" value="Genomic_DNA"/>
</dbReference>
<accession>A0ABT1H5L8</accession>
<dbReference type="Gene3D" id="3.40.50.720">
    <property type="entry name" value="NAD(P)-binding Rossmann-like Domain"/>
    <property type="match status" value="1"/>
</dbReference>
<evidence type="ECO:0000313" key="2">
    <source>
        <dbReference type="EMBL" id="MCP2162042.1"/>
    </source>
</evidence>
<dbReference type="PANTHER" id="PTHR48079:SF6">
    <property type="entry name" value="NAD(P)-BINDING DOMAIN-CONTAINING PROTEIN-RELATED"/>
    <property type="match status" value="1"/>
</dbReference>